<dbReference type="PANTHER" id="PTHR11056">
    <property type="entry name" value="HOMOGENTISATE 1,2-DIOXYGENASE"/>
    <property type="match status" value="1"/>
</dbReference>
<comment type="cofactor">
    <cofactor evidence="1 11">
        <name>Fe cation</name>
        <dbReference type="ChEBI" id="CHEBI:24875"/>
    </cofactor>
</comment>
<dbReference type="GO" id="GO:0006559">
    <property type="term" value="P:L-phenylalanine catabolic process"/>
    <property type="evidence" value="ECO:0007669"/>
    <property type="project" value="UniProtKB-UniRule"/>
</dbReference>
<feature type="binding site" evidence="11">
    <location>
        <position position="360"/>
    </location>
    <ligand>
        <name>homogentisate</name>
        <dbReference type="ChEBI" id="CHEBI:16169"/>
    </ligand>
</feature>
<feature type="active site" description="Proton acceptor" evidence="10">
    <location>
        <position position="281"/>
    </location>
</feature>
<reference evidence="14" key="2">
    <citation type="submission" date="2020-09" db="EMBL/GenBank/DDBJ databases">
        <authorList>
            <person name="Sun Q."/>
            <person name="Zhou Y."/>
        </authorList>
    </citation>
    <scope>NUCLEOTIDE SEQUENCE</scope>
    <source>
        <strain evidence="14">CGMCC 1.15758</strain>
    </source>
</reference>
<keyword evidence="8" id="KW-0585">Phenylalanine catabolism</keyword>
<evidence type="ECO:0000256" key="4">
    <source>
        <dbReference type="ARBA" id="ARBA00022878"/>
    </source>
</evidence>
<organism evidence="14 15">
    <name type="scientific">Cysteiniphilum litorale</name>
    <dbReference type="NCBI Taxonomy" id="2056700"/>
    <lineage>
        <taxon>Bacteria</taxon>
        <taxon>Pseudomonadati</taxon>
        <taxon>Pseudomonadota</taxon>
        <taxon>Gammaproteobacteria</taxon>
        <taxon>Thiotrichales</taxon>
        <taxon>Fastidiosibacteraceae</taxon>
        <taxon>Cysteiniphilum</taxon>
    </lineage>
</organism>
<comment type="similarity">
    <text evidence="2">Belongs to the homogentisate dioxygenase family.</text>
</comment>
<dbReference type="PANTHER" id="PTHR11056:SF0">
    <property type="entry name" value="HOMOGENTISATE 1,2-DIOXYGENASE"/>
    <property type="match status" value="1"/>
</dbReference>
<evidence type="ECO:0000256" key="7">
    <source>
        <dbReference type="ARBA" id="ARBA00023004"/>
    </source>
</evidence>
<dbReference type="FunFam" id="2.60.120.10:FF:000034">
    <property type="entry name" value="Homogentisate 1,2-dioxygenase"/>
    <property type="match status" value="1"/>
</dbReference>
<dbReference type="Gene3D" id="2.60.120.10">
    <property type="entry name" value="Jelly Rolls"/>
    <property type="match status" value="2"/>
</dbReference>
<keyword evidence="15" id="KW-1185">Reference proteome</keyword>
<keyword evidence="5" id="KW-0223">Dioxygenase</keyword>
<evidence type="ECO:0000256" key="11">
    <source>
        <dbReference type="PIRSR" id="PIRSR605708-2"/>
    </source>
</evidence>
<dbReference type="GO" id="GO:0004411">
    <property type="term" value="F:homogentisate 1,2-dioxygenase activity"/>
    <property type="evidence" value="ECO:0007669"/>
    <property type="project" value="UniProtKB-UniRule"/>
</dbReference>
<feature type="domain" description="Homogentisate 1,2-dioxygenase C-terminal" evidence="12">
    <location>
        <begin position="270"/>
        <end position="421"/>
    </location>
</feature>
<keyword evidence="3 11" id="KW-0479">Metal-binding</keyword>
<dbReference type="Pfam" id="PF20510">
    <property type="entry name" value="HgmA_N"/>
    <property type="match status" value="1"/>
</dbReference>
<dbReference type="NCBIfam" id="TIGR01015">
    <property type="entry name" value="hmgA"/>
    <property type="match status" value="1"/>
</dbReference>
<evidence type="ECO:0000313" key="14">
    <source>
        <dbReference type="EMBL" id="GGG07811.1"/>
    </source>
</evidence>
<dbReference type="Pfam" id="PF04209">
    <property type="entry name" value="HgmA_C"/>
    <property type="match status" value="1"/>
</dbReference>
<feature type="binding site" evidence="11">
    <location>
        <position position="330"/>
    </location>
    <ligand>
        <name>Fe cation</name>
        <dbReference type="ChEBI" id="CHEBI:24875"/>
    </ligand>
</feature>
<dbReference type="AlphaFoldDB" id="A0A8J2Z6Q2"/>
<evidence type="ECO:0000256" key="5">
    <source>
        <dbReference type="ARBA" id="ARBA00022964"/>
    </source>
</evidence>
<evidence type="ECO:0000256" key="3">
    <source>
        <dbReference type="ARBA" id="ARBA00022723"/>
    </source>
</evidence>
<dbReference type="GO" id="GO:0006572">
    <property type="term" value="P:L-tyrosine catabolic process"/>
    <property type="evidence" value="ECO:0007669"/>
    <property type="project" value="UniProtKB-UniRule"/>
</dbReference>
<dbReference type="CDD" id="cd07000">
    <property type="entry name" value="cupin_HGO_N"/>
    <property type="match status" value="1"/>
</dbReference>
<proteinExistence type="inferred from homology"/>
<dbReference type="GO" id="GO:0046872">
    <property type="term" value="F:metal ion binding"/>
    <property type="evidence" value="ECO:0007669"/>
    <property type="project" value="UniProtKB-KW"/>
</dbReference>
<evidence type="ECO:0000256" key="10">
    <source>
        <dbReference type="PIRSR" id="PIRSR605708-1"/>
    </source>
</evidence>
<dbReference type="EMBL" id="BMJS01000058">
    <property type="protein sequence ID" value="GGG07811.1"/>
    <property type="molecule type" value="Genomic_DNA"/>
</dbReference>
<feature type="binding site" evidence="11">
    <location>
        <position position="324"/>
    </location>
    <ligand>
        <name>Fe cation</name>
        <dbReference type="ChEBI" id="CHEBI:24875"/>
    </ligand>
</feature>
<dbReference type="GO" id="GO:0005737">
    <property type="term" value="C:cytoplasm"/>
    <property type="evidence" value="ECO:0007669"/>
    <property type="project" value="TreeGrafter"/>
</dbReference>
<sequence length="427" mass="48853">MVDYQLGFHSYFASEALKGALPQDRNSPQVAPFGLYAEQVNNSAFTAPRAQNFKAWQYRIRPSVLHSPKFTLIKESLLRNHYHQDDVLTPPEQMRWSALATPHEKRDLIQGLVTMMYNEAAAVHLYAINQSMENRYFYSADGDWLYVLQQGHLRFKTEYGVIEARPHEVVVIPRGVRYAVELLDEHARGYICESNSSTFYLPERGPIGANGLAEERHFLAPVASFEDKTQSALLYCQYQGRLWQGQINHSPLDVVAWHGNLYPYKYDLDLFCPVNTVLKDHADPSIFTVLTAPSLNLGTANVDFVIFPPRWVVGEDTFRPPYYHRNIMSECMGLLTGIYDAKGEGFEPGGMSVHNPMSAHGPDYDTFAHASQAKLNPVRYQNTMAFMFESRLPWQLTEFALMSELRQQNYLNCWSSLKANFTKEVIE</sequence>
<feature type="binding site" evidence="11">
    <location>
        <position position="339"/>
    </location>
    <ligand>
        <name>homogentisate</name>
        <dbReference type="ChEBI" id="CHEBI:16169"/>
    </ligand>
</feature>
<feature type="binding site" evidence="11">
    <location>
        <position position="360"/>
    </location>
    <ligand>
        <name>Fe cation</name>
        <dbReference type="ChEBI" id="CHEBI:24875"/>
    </ligand>
</feature>
<dbReference type="InterPro" id="IPR046451">
    <property type="entry name" value="HgmA_C"/>
</dbReference>
<evidence type="ECO:0000259" key="12">
    <source>
        <dbReference type="Pfam" id="PF04209"/>
    </source>
</evidence>
<reference evidence="14" key="1">
    <citation type="journal article" date="2014" name="Int. J. Syst. Evol. Microbiol.">
        <title>Complete genome sequence of Corynebacterium casei LMG S-19264T (=DSM 44701T), isolated from a smear-ripened cheese.</title>
        <authorList>
            <consortium name="US DOE Joint Genome Institute (JGI-PGF)"/>
            <person name="Walter F."/>
            <person name="Albersmeier A."/>
            <person name="Kalinowski J."/>
            <person name="Ruckert C."/>
        </authorList>
    </citation>
    <scope>NUCLEOTIDE SEQUENCE</scope>
    <source>
        <strain evidence="14">CGMCC 1.15758</strain>
    </source>
</reference>
<keyword evidence="6" id="KW-0560">Oxidoreductase</keyword>
<keyword evidence="4" id="KW-0828">Tyrosine catabolism</keyword>
<feature type="domain" description="Homogentisate 1,2-dioxygenase N-terminal" evidence="13">
    <location>
        <begin position="4"/>
        <end position="268"/>
    </location>
</feature>
<dbReference type="InterPro" id="IPR011051">
    <property type="entry name" value="RmlC_Cupin_sf"/>
</dbReference>
<dbReference type="InterPro" id="IPR005708">
    <property type="entry name" value="Homogentis_dOase"/>
</dbReference>
<name>A0A8J2Z6Q2_9GAMM</name>
<dbReference type="InterPro" id="IPR046452">
    <property type="entry name" value="HgmA_N"/>
</dbReference>
<protein>
    <recommendedName>
        <fullName evidence="9">Homogentisate 1,2-dioxygenase</fullName>
        <ecNumber evidence="9">1.13.11.5</ecNumber>
    </recommendedName>
</protein>
<comment type="caution">
    <text evidence="14">The sequence shown here is derived from an EMBL/GenBank/DDBJ whole genome shotgun (WGS) entry which is preliminary data.</text>
</comment>
<gene>
    <name evidence="14" type="primary">hmgA</name>
    <name evidence="14" type="ORF">GCM10010995_26730</name>
</gene>
<keyword evidence="7 11" id="KW-0408">Iron</keyword>
<evidence type="ECO:0000256" key="8">
    <source>
        <dbReference type="ARBA" id="ARBA00023232"/>
    </source>
</evidence>
<dbReference type="EC" id="1.13.11.5" evidence="9"/>
<dbReference type="SUPFAM" id="SSF51182">
    <property type="entry name" value="RmlC-like cupins"/>
    <property type="match status" value="1"/>
</dbReference>
<evidence type="ECO:0000256" key="6">
    <source>
        <dbReference type="ARBA" id="ARBA00023002"/>
    </source>
</evidence>
<evidence type="ECO:0000256" key="2">
    <source>
        <dbReference type="ARBA" id="ARBA00007757"/>
    </source>
</evidence>
<evidence type="ECO:0000256" key="1">
    <source>
        <dbReference type="ARBA" id="ARBA00001962"/>
    </source>
</evidence>
<evidence type="ECO:0000256" key="9">
    <source>
        <dbReference type="NCBIfam" id="TIGR01015"/>
    </source>
</evidence>
<accession>A0A8J2Z6Q2</accession>
<evidence type="ECO:0000313" key="15">
    <source>
        <dbReference type="Proteomes" id="UP000636949"/>
    </source>
</evidence>
<dbReference type="InterPro" id="IPR014710">
    <property type="entry name" value="RmlC-like_jellyroll"/>
</dbReference>
<evidence type="ECO:0000259" key="13">
    <source>
        <dbReference type="Pfam" id="PF20510"/>
    </source>
</evidence>
<dbReference type="Proteomes" id="UP000636949">
    <property type="component" value="Unassembled WGS sequence"/>
</dbReference>